<dbReference type="eggNOG" id="ENOG502TJUI">
    <property type="taxonomic scope" value="Eukaryota"/>
</dbReference>
<proteinExistence type="predicted"/>
<evidence type="ECO:0000313" key="2">
    <source>
        <dbReference type="Proteomes" id="UP000095282"/>
    </source>
</evidence>
<dbReference type="InterPro" id="IPR042317">
    <property type="entry name" value="She-1-like"/>
</dbReference>
<keyword evidence="2" id="KW-1185">Reference proteome</keyword>
<evidence type="ECO:0000313" key="3">
    <source>
        <dbReference type="WBParaSite" id="Csp11.Scaffold628.g7136.t1"/>
    </source>
</evidence>
<dbReference type="WBParaSite" id="Csp11.Scaffold628.g7136.t1">
    <property type="protein sequence ID" value="Csp11.Scaffold628.g7136.t1"/>
    <property type="gene ID" value="Csp11.Scaffold628.g7136"/>
</dbReference>
<feature type="domain" description="F-box" evidence="1">
    <location>
        <begin position="13"/>
        <end position="51"/>
    </location>
</feature>
<name>A0A1I7TLL7_9PELO</name>
<dbReference type="Pfam" id="PF00646">
    <property type="entry name" value="F-box"/>
    <property type="match status" value="1"/>
</dbReference>
<accession>A0A1I7TLL7</accession>
<protein>
    <submittedName>
        <fullName evidence="3">F-box domain-containing protein</fullName>
    </submittedName>
</protein>
<dbReference type="InterPro" id="IPR001810">
    <property type="entry name" value="F-box_dom"/>
</dbReference>
<dbReference type="Proteomes" id="UP000095282">
    <property type="component" value="Unplaced"/>
</dbReference>
<evidence type="ECO:0000259" key="1">
    <source>
        <dbReference type="Pfam" id="PF00646"/>
    </source>
</evidence>
<organism evidence="2 3">
    <name type="scientific">Caenorhabditis tropicalis</name>
    <dbReference type="NCBI Taxonomy" id="1561998"/>
    <lineage>
        <taxon>Eukaryota</taxon>
        <taxon>Metazoa</taxon>
        <taxon>Ecdysozoa</taxon>
        <taxon>Nematoda</taxon>
        <taxon>Chromadorea</taxon>
        <taxon>Rhabditida</taxon>
        <taxon>Rhabditina</taxon>
        <taxon>Rhabditomorpha</taxon>
        <taxon>Rhabditoidea</taxon>
        <taxon>Rhabditidae</taxon>
        <taxon>Peloderinae</taxon>
        <taxon>Caenorhabditis</taxon>
    </lineage>
</organism>
<reference evidence="3" key="1">
    <citation type="submission" date="2016-11" db="UniProtKB">
        <authorList>
            <consortium name="WormBaseParasite"/>
        </authorList>
    </citation>
    <scope>IDENTIFICATION</scope>
</reference>
<sequence length="279" mass="31835">MSSLTTFELWGALVPELKLECIQHLDFIDKIRLRATSTADRTIVDMEKLKLKEVSLSDINYGSIVEFQLENDEKYKIMSEDESITEGQVVPMFSYLLKNGIVSNLVLHERKNFTEESIAALNTEIPFKVTNVKILSLTTQALLVLKNLSPERLESVEIREIEDYALFDMVLSFESMKAVKQWKIGASSEMGIPLKLAQDWIRNDAAVGSKLNYTFTRRGTMQYGDNSNQDGRQRKIIHLVVAGRGRNMQTERITMYVIPSSIPPAGREFESFKHRYGIS</sequence>
<dbReference type="PANTHER" id="PTHR31006:SF3">
    <property type="entry name" value="F-BOX DOMAIN-CONTAINING PROTEIN-RELATED"/>
    <property type="match status" value="1"/>
</dbReference>
<dbReference type="PANTHER" id="PTHR31006">
    <property type="entry name" value="F-BOX DOMAIN-CONTAINING PROTEIN-RELATED-RELATED"/>
    <property type="match status" value="1"/>
</dbReference>
<dbReference type="AlphaFoldDB" id="A0A1I7TLL7"/>